<feature type="domain" description="FecR N-terminal" evidence="2">
    <location>
        <begin position="12"/>
        <end position="54"/>
    </location>
</feature>
<evidence type="ECO:0000313" key="3">
    <source>
        <dbReference type="EMBL" id="SYX91056.1"/>
    </source>
</evidence>
<dbReference type="InterPro" id="IPR032623">
    <property type="entry name" value="FecR_N"/>
</dbReference>
<dbReference type="Pfam" id="PF04773">
    <property type="entry name" value="FecR"/>
    <property type="match status" value="1"/>
</dbReference>
<accession>A0A383RX41</accession>
<dbReference type="PANTHER" id="PTHR30273">
    <property type="entry name" value="PERIPLASMIC SIGNAL SENSOR AND SIGMA FACTOR ACTIVATOR FECR-RELATED"/>
    <property type="match status" value="1"/>
</dbReference>
<evidence type="ECO:0000259" key="2">
    <source>
        <dbReference type="Pfam" id="PF16220"/>
    </source>
</evidence>
<dbReference type="Pfam" id="PF16220">
    <property type="entry name" value="DUF4880"/>
    <property type="match status" value="1"/>
</dbReference>
<gene>
    <name evidence="3" type="primary">fecR</name>
    <name evidence="3" type="ORF">CCOS865_03325</name>
</gene>
<dbReference type="RefSeq" id="WP_119142851.1">
    <property type="nucleotide sequence ID" value="NZ_CBCSFL010000018.1"/>
</dbReference>
<dbReference type="InterPro" id="IPR012373">
    <property type="entry name" value="Ferrdict_sens_TM"/>
</dbReference>
<dbReference type="Gene3D" id="2.60.120.1440">
    <property type="match status" value="1"/>
</dbReference>
<evidence type="ECO:0000313" key="4">
    <source>
        <dbReference type="Proteomes" id="UP000263595"/>
    </source>
</evidence>
<evidence type="ECO:0000259" key="1">
    <source>
        <dbReference type="Pfam" id="PF04773"/>
    </source>
</evidence>
<organism evidence="3 4">
    <name type="scientific">Pseudomonas reidholzensis</name>
    <dbReference type="NCBI Taxonomy" id="1785162"/>
    <lineage>
        <taxon>Bacteria</taxon>
        <taxon>Pseudomonadati</taxon>
        <taxon>Pseudomonadota</taxon>
        <taxon>Gammaproteobacteria</taxon>
        <taxon>Pseudomonadales</taxon>
        <taxon>Pseudomonadaceae</taxon>
        <taxon>Pseudomonas</taxon>
    </lineage>
</organism>
<keyword evidence="4" id="KW-1185">Reference proteome</keyword>
<dbReference type="InterPro" id="IPR006860">
    <property type="entry name" value="FecR"/>
</dbReference>
<name>A0A383RX41_9PSED</name>
<reference evidence="4" key="1">
    <citation type="submission" date="2018-08" db="EMBL/GenBank/DDBJ databases">
        <authorList>
            <person name="Blom J."/>
        </authorList>
    </citation>
    <scope>NUCLEOTIDE SEQUENCE [LARGE SCALE GENOMIC DNA]</scope>
    <source>
        <strain evidence="4">CCOS 865</strain>
    </source>
</reference>
<dbReference type="EMBL" id="UNOZ01000025">
    <property type="protein sequence ID" value="SYX91056.1"/>
    <property type="molecule type" value="Genomic_DNA"/>
</dbReference>
<dbReference type="AlphaFoldDB" id="A0A383RX41"/>
<sequence>MSEAPLQQAVVREAARWYIRLHEAAPEDAQRKRFEQWRSQHPDHERAWQLAQRVSGQWQGIPDGVGLRTLDRADRLSRRDGLKALMLLMTAGAATWVVGRHDGWSADERTAVGEQRQIDLADGTRLNLNTDSAVDIAFDDHQRLIRLRSGEVLVTTGQDPLNRPLRVETVHGNVYPIGTRFSVRLEDDDSLVTVYGGAVDICPTGQTDATRLNVGNQARFDSLEVMTAQPLIPDSDGWSLGVLRVELMPLSTFTRELSRYRPGWVRCDPQIADLLITGAFQLRDTDLILSAVARALPVSVVYRTRYWVTLQPRSA</sequence>
<dbReference type="OrthoDB" id="1099576at2"/>
<dbReference type="PIRSF" id="PIRSF018266">
    <property type="entry name" value="FecR"/>
    <property type="match status" value="1"/>
</dbReference>
<protein>
    <submittedName>
        <fullName evidence="3">Protein FecR</fullName>
    </submittedName>
</protein>
<dbReference type="Proteomes" id="UP000263595">
    <property type="component" value="Unassembled WGS sequence"/>
</dbReference>
<dbReference type="GO" id="GO:0016989">
    <property type="term" value="F:sigma factor antagonist activity"/>
    <property type="evidence" value="ECO:0007669"/>
    <property type="project" value="TreeGrafter"/>
</dbReference>
<dbReference type="PANTHER" id="PTHR30273:SF2">
    <property type="entry name" value="PROTEIN FECR"/>
    <property type="match status" value="1"/>
</dbReference>
<proteinExistence type="predicted"/>
<feature type="domain" description="FecR protein" evidence="1">
    <location>
        <begin position="108"/>
        <end position="199"/>
    </location>
</feature>